<reference evidence="2 3" key="1">
    <citation type="submission" date="2019-06" db="EMBL/GenBank/DDBJ databases">
        <title>Evolution of Burkholderia multivorans in the lungs of Cystic Fibrosis patients.</title>
        <authorList>
            <person name="Moreira L.M."/>
        </authorList>
    </citation>
    <scope>NUCLEOTIDE SEQUENCE [LARGE SCALE GENOMIC DNA]</scope>
    <source>
        <strain evidence="2 3">VC13239</strain>
    </source>
</reference>
<comment type="caution">
    <text evidence="2">The sequence shown here is derived from an EMBL/GenBank/DDBJ whole genome shotgun (WGS) entry which is preliminary data.</text>
</comment>
<proteinExistence type="predicted"/>
<gene>
    <name evidence="2" type="ORF">FEQ00_06698</name>
</gene>
<evidence type="ECO:0000256" key="1">
    <source>
        <dbReference type="SAM" id="MobiDB-lite"/>
    </source>
</evidence>
<sequence length="163" mass="18126">MLRVIAGMSFPDVITCGRKRSKKIVLIIRERFLGAHPNDLCCGPLNDERALFRRLPDERLNGIFFSSETHNAEGVIPFKRPCPDPLTPSGTTDKNPEEPIGADSMDLELPVLHKTHKPAYPGRSPVGAGNYREGEKTSSDKAPQIRFLLKGHPIKEGTEMIVR</sequence>
<dbReference type="Proteomes" id="UP001248067">
    <property type="component" value="Unassembled WGS sequence"/>
</dbReference>
<keyword evidence="3" id="KW-1185">Reference proteome</keyword>
<dbReference type="EMBL" id="VJSY01000092">
    <property type="protein sequence ID" value="MDR8758235.1"/>
    <property type="molecule type" value="Genomic_DNA"/>
</dbReference>
<name>A0ABU2EEB1_9BURK</name>
<evidence type="ECO:0000313" key="2">
    <source>
        <dbReference type="EMBL" id="MDR8758235.1"/>
    </source>
</evidence>
<feature type="region of interest" description="Disordered" evidence="1">
    <location>
        <begin position="116"/>
        <end position="143"/>
    </location>
</feature>
<organism evidence="2 3">
    <name type="scientific">Burkholderia pseudomultivorans</name>
    <dbReference type="NCBI Taxonomy" id="1207504"/>
    <lineage>
        <taxon>Bacteria</taxon>
        <taxon>Pseudomonadati</taxon>
        <taxon>Pseudomonadota</taxon>
        <taxon>Betaproteobacteria</taxon>
        <taxon>Burkholderiales</taxon>
        <taxon>Burkholderiaceae</taxon>
        <taxon>Burkholderia</taxon>
        <taxon>Burkholderia cepacia complex</taxon>
    </lineage>
</organism>
<evidence type="ECO:0000313" key="3">
    <source>
        <dbReference type="Proteomes" id="UP001248067"/>
    </source>
</evidence>
<accession>A0ABU2EEB1</accession>
<feature type="region of interest" description="Disordered" evidence="1">
    <location>
        <begin position="75"/>
        <end position="103"/>
    </location>
</feature>
<protein>
    <submittedName>
        <fullName evidence="2">Uncharacterized protein</fullName>
    </submittedName>
</protein>